<protein>
    <submittedName>
        <fullName evidence="2">Uncharacterized protein</fullName>
    </submittedName>
</protein>
<keyword evidence="3" id="KW-1185">Reference proteome</keyword>
<proteinExistence type="predicted"/>
<gene>
    <name evidence="2" type="ORF">NEQG_01506</name>
</gene>
<dbReference type="EMBL" id="GL870879">
    <property type="protein sequence ID" value="EIJ88062.1"/>
    <property type="molecule type" value="Genomic_DNA"/>
</dbReference>
<sequence>MNSASSINRVLLIKVYIIVQILLINRIYSRLSMEEMKELQTMTINTKEGQKVIINEQGTGHPLGMYILRDIGAASNMRNYSSKVSMNFGIEIDKTHSKNPIYTYIRNCLEDTVLITQNSKSPTVQYLDDHYQTFCRMFPSLNGYFGIRTYKKDSFYGFLVNSRVRRKASYILAILQLLSEGMDIPISFTGDEFNQVLVIEKIGYKNGIAINMRMDDHINNSDNGTIYYTEAYEIINFFIRNRNNNIISKNAYTEPSTYEDFKNGYFLNSPQFLIKMYVSEYTKNAKEYYIIMKTIKNILVYYMESREECNNKHLARDLYNKYFIQVDDSSDNKAGLISIADEIRSIFNMKGLRPITFPLKYTPIRIFPDTSDNNTVDDWQAMDLSQESENITENPREFINYTETALLALFCRFTYDIHTDMHKTDKIPNPSKKLKWFFTRYRNMFEVTTRDIHNDWNKVVSDLIDTNIMYMRTDKQQLSSGLLNMLSVIMHISGVNDQEITNKFNEVQLLQSKSSRNLTKKMRNQVIKLINNVFSLISMDTDINVYVEDTADMYISDTSKTNKDIFISKLCIDYFGEVSTDSFYMAIKPSGIIIDTVPNTPQDNSELSNNQNYNNIQAAIDNLPESFIKSILLHYLNSACRQNYDSNWVKEQISMCKPISMELHLININRLFLMGDIRDIPYKQELLKAYSTDASIWKTPGKECITKFILNVCSSCYVTSRQELFDISKCDGAHNKSIE</sequence>
<keyword evidence="1" id="KW-1133">Transmembrane helix</keyword>
<keyword evidence="1" id="KW-0812">Transmembrane</keyword>
<dbReference type="OrthoDB" id="10340539at2759"/>
<dbReference type="Proteomes" id="UP000002872">
    <property type="component" value="Unassembled WGS sequence"/>
</dbReference>
<name>I3EFR5_NEMP3</name>
<feature type="transmembrane region" description="Helical" evidence="1">
    <location>
        <begin position="6"/>
        <end position="28"/>
    </location>
</feature>
<dbReference type="OMA" id="MESREEC"/>
<dbReference type="HOGENOM" id="CLU_009683_3_0_1"/>
<reference evidence="2" key="1">
    <citation type="submission" date="2011-01" db="EMBL/GenBank/DDBJ databases">
        <title>The Genome Sequence of Nematocida parisii strain ERTm3.</title>
        <authorList>
            <consortium name="The Broad Institute Genome Sequencing Platform"/>
            <consortium name="The Broad Institute Genome Sequencing Center for Infectious Disease"/>
            <person name="Cuomo C."/>
            <person name="Troemel E."/>
            <person name="Young S.K."/>
            <person name="Zeng Q."/>
            <person name="Gargeya S."/>
            <person name="Fitzgerald M."/>
            <person name="Haas B."/>
            <person name="Abouelleil A."/>
            <person name="Alvarado L."/>
            <person name="Arachchi H.M."/>
            <person name="Berlin A."/>
            <person name="Chapman S.B."/>
            <person name="Gearin G."/>
            <person name="Goldberg J."/>
            <person name="Griggs A."/>
            <person name="Gujja S."/>
            <person name="Hansen M."/>
            <person name="Heiman D."/>
            <person name="Howarth C."/>
            <person name="Larimer J."/>
            <person name="Lui A."/>
            <person name="MacDonald P.J.P."/>
            <person name="McCowen C."/>
            <person name="Montmayeur A."/>
            <person name="Murphy C."/>
            <person name="Neiman D."/>
            <person name="Pearson M."/>
            <person name="Priest M."/>
            <person name="Roberts A."/>
            <person name="Saif S."/>
            <person name="Shea T."/>
            <person name="Sisk P."/>
            <person name="Stolte C."/>
            <person name="Sykes S."/>
            <person name="Wortman J."/>
            <person name="Nusbaum C."/>
            <person name="Birren B."/>
        </authorList>
    </citation>
    <scope>NUCLEOTIDE SEQUENCE</scope>
    <source>
        <strain evidence="2">ERTm3</strain>
    </source>
</reference>
<evidence type="ECO:0000256" key="1">
    <source>
        <dbReference type="SAM" id="Phobius"/>
    </source>
</evidence>
<accession>I3EFR5</accession>
<keyword evidence="1" id="KW-0472">Membrane</keyword>
<dbReference type="InParanoid" id="I3EFR5"/>
<evidence type="ECO:0000313" key="3">
    <source>
        <dbReference type="Proteomes" id="UP000002872"/>
    </source>
</evidence>
<evidence type="ECO:0000313" key="2">
    <source>
        <dbReference type="EMBL" id="EIJ88062.1"/>
    </source>
</evidence>
<dbReference type="VEuPathDB" id="MicrosporidiaDB:NEQG_01506"/>
<organism evidence="2 3">
    <name type="scientific">Nematocida parisii (strain ERTm3)</name>
    <name type="common">Nematode killer fungus</name>
    <dbReference type="NCBI Taxonomy" id="935791"/>
    <lineage>
        <taxon>Eukaryota</taxon>
        <taxon>Fungi</taxon>
        <taxon>Fungi incertae sedis</taxon>
        <taxon>Microsporidia</taxon>
        <taxon>Nematocida</taxon>
    </lineage>
</organism>
<dbReference type="AlphaFoldDB" id="I3EFR5"/>